<dbReference type="PANTHER" id="PTHR43482:SF1">
    <property type="entry name" value="PROTEIN AST1-RELATED"/>
    <property type="match status" value="1"/>
</dbReference>
<dbReference type="InterPro" id="IPR020843">
    <property type="entry name" value="ER"/>
</dbReference>
<evidence type="ECO:0000259" key="1">
    <source>
        <dbReference type="SMART" id="SM00829"/>
    </source>
</evidence>
<dbReference type="Gene3D" id="3.90.180.10">
    <property type="entry name" value="Medium-chain alcohol dehydrogenases, catalytic domain"/>
    <property type="match status" value="1"/>
</dbReference>
<reference evidence="3" key="1">
    <citation type="submission" date="2016-03" db="EMBL/GenBank/DDBJ databases">
        <authorList>
            <person name="Devillers H."/>
        </authorList>
    </citation>
    <scope>NUCLEOTIDE SEQUENCE [LARGE SCALE GENOMIC DNA]</scope>
</reference>
<dbReference type="InterPro" id="IPR013149">
    <property type="entry name" value="ADH-like_C"/>
</dbReference>
<dbReference type="InterPro" id="IPR011032">
    <property type="entry name" value="GroES-like_sf"/>
</dbReference>
<dbReference type="InterPro" id="IPR052585">
    <property type="entry name" value="Lipid_raft_assoc_Zn_ADH"/>
</dbReference>
<gene>
    <name evidence="2" type="ORF">LAMI_0C11056G</name>
</gene>
<dbReference type="Gene3D" id="3.40.50.720">
    <property type="entry name" value="NAD(P)-binding Rossmann-like Domain"/>
    <property type="match status" value="1"/>
</dbReference>
<dbReference type="AlphaFoldDB" id="A0A1G4J6L1"/>
<name>A0A1G4J6L1_9SACH</name>
<dbReference type="SMART" id="SM00829">
    <property type="entry name" value="PKS_ER"/>
    <property type="match status" value="1"/>
</dbReference>
<dbReference type="OrthoDB" id="3509362at2759"/>
<evidence type="ECO:0000313" key="3">
    <source>
        <dbReference type="Proteomes" id="UP000191024"/>
    </source>
</evidence>
<dbReference type="PANTHER" id="PTHR43482">
    <property type="entry name" value="PROTEIN AST1-RELATED"/>
    <property type="match status" value="1"/>
</dbReference>
<dbReference type="InterPro" id="IPR013154">
    <property type="entry name" value="ADH-like_N"/>
</dbReference>
<accession>A0A1G4J6L1</accession>
<sequence length="314" mass="33609">MQALQLTRATAGAPVILSLITTDVPTPMPGHLLIKVHASAIMPSDVLNSRGGFPYTRFPRIPGRDFAGTIAEGPRAGEEVYGTSGFTYAFTIDGFHAEYCLVREDEVARKPKNLSFAQAACVGVPFTTAALTLRKAFLKQSDTVLVIGGFGSVGSAVVQLARSKGCKVLLAARGESADVSTDDMELTAVDNLTGGQGVDVVIDTIGIPALVGAAISKLAQGGRLAFITAPRDVNLTVDMKDFYRHEKCLIGCNSLSYSAQELARLMGEFTLEFENGKLIAPREEIWEKIPLNQAVGAYQRALEDSSHKYLIVMP</sequence>
<dbReference type="Pfam" id="PF08240">
    <property type="entry name" value="ADH_N"/>
    <property type="match status" value="1"/>
</dbReference>
<organism evidence="2 3">
    <name type="scientific">Lachancea mirantina</name>
    <dbReference type="NCBI Taxonomy" id="1230905"/>
    <lineage>
        <taxon>Eukaryota</taxon>
        <taxon>Fungi</taxon>
        <taxon>Dikarya</taxon>
        <taxon>Ascomycota</taxon>
        <taxon>Saccharomycotina</taxon>
        <taxon>Saccharomycetes</taxon>
        <taxon>Saccharomycetales</taxon>
        <taxon>Saccharomycetaceae</taxon>
        <taxon>Lachancea</taxon>
    </lineage>
</organism>
<dbReference type="GO" id="GO:0016491">
    <property type="term" value="F:oxidoreductase activity"/>
    <property type="evidence" value="ECO:0007669"/>
    <property type="project" value="InterPro"/>
</dbReference>
<protein>
    <submittedName>
        <fullName evidence="2">LAMI_0C11056g1_1</fullName>
    </submittedName>
</protein>
<dbReference type="EMBL" id="LT598466">
    <property type="protein sequence ID" value="SCU85381.1"/>
    <property type="molecule type" value="Genomic_DNA"/>
</dbReference>
<dbReference type="Pfam" id="PF00107">
    <property type="entry name" value="ADH_zinc_N"/>
    <property type="match status" value="1"/>
</dbReference>
<keyword evidence="3" id="KW-1185">Reference proteome</keyword>
<proteinExistence type="predicted"/>
<dbReference type="SUPFAM" id="SSF51735">
    <property type="entry name" value="NAD(P)-binding Rossmann-fold domains"/>
    <property type="match status" value="1"/>
</dbReference>
<feature type="domain" description="Enoyl reductase (ER)" evidence="1">
    <location>
        <begin position="12"/>
        <end position="311"/>
    </location>
</feature>
<dbReference type="InterPro" id="IPR036291">
    <property type="entry name" value="NAD(P)-bd_dom_sf"/>
</dbReference>
<dbReference type="SUPFAM" id="SSF50129">
    <property type="entry name" value="GroES-like"/>
    <property type="match status" value="1"/>
</dbReference>
<evidence type="ECO:0000313" key="2">
    <source>
        <dbReference type="EMBL" id="SCU85381.1"/>
    </source>
</evidence>
<dbReference type="Proteomes" id="UP000191024">
    <property type="component" value="Chromosome C"/>
</dbReference>